<dbReference type="PANTHER" id="PTHR34755:SF4">
    <property type="entry name" value="F-BOX DOMAIN-CONTAINING PROTEIN"/>
    <property type="match status" value="1"/>
</dbReference>
<feature type="region of interest" description="Disordered" evidence="1">
    <location>
        <begin position="1"/>
        <end position="144"/>
    </location>
</feature>
<evidence type="ECO:0000313" key="3">
    <source>
        <dbReference type="Proteomes" id="UP000315783"/>
    </source>
</evidence>
<dbReference type="EMBL" id="SPUK01000001">
    <property type="protein sequence ID" value="TQW00082.1"/>
    <property type="molecule type" value="Genomic_DNA"/>
</dbReference>
<proteinExistence type="predicted"/>
<protein>
    <submittedName>
        <fullName evidence="2">Uncharacterized protein</fullName>
    </submittedName>
</protein>
<accession>A0A545WBD3</accession>
<name>A0A545WBD3_9HYPO</name>
<dbReference type="Gene3D" id="3.80.10.10">
    <property type="entry name" value="Ribonuclease Inhibitor"/>
    <property type="match status" value="1"/>
</dbReference>
<gene>
    <name evidence="2" type="ORF">IF1G_00013</name>
</gene>
<dbReference type="Proteomes" id="UP000315783">
    <property type="component" value="Unassembled WGS sequence"/>
</dbReference>
<evidence type="ECO:0000313" key="2">
    <source>
        <dbReference type="EMBL" id="TQW00082.1"/>
    </source>
</evidence>
<dbReference type="InterPro" id="IPR032675">
    <property type="entry name" value="LRR_dom_sf"/>
</dbReference>
<feature type="compositionally biased region" description="Basic and acidic residues" evidence="1">
    <location>
        <begin position="49"/>
        <end position="66"/>
    </location>
</feature>
<sequence length="737" mass="82898">MARTRNASRPTIEDPTPRRQNPSRKSKSRITDLADLSTSSESSSEEISIEDHSLESSESGADDHDFATGAEETANAFRIPVRTAKLASTQRKTNRAEDRGASTSKHPETRRGASRNPPKRESTGTGSGHPSPSKRSQQSRTQVREPIIFSGVIPDWKDSRIPAECWSDIFYYAASDDTPGSLAASWLLQVATSCHFFTEPALDTLYRWPTIRHATKAKKLATLLELPLSDTSFNYRSKIETLHLDIHVVSTATMCQLIHPLPRLRELIICTPLDQPPYRELEKTIRWHYSADIFRALLPGAVDTPTAALKLCHSQLKSWEWSGRLIGGYVDGLKDIGRIHELPSFITLTRVSFTNFQTPSLRKRSPKNDDEAAQFLSEDNSHIEAIASSLTRLPALSHLVFESSTVMNDHMFPLLPGGLLHLELINCWEVRSSDLAAFLREKGGDMRLLSLHHNQSLDLGFLTDLADNCPKLRELDMNLSYYKLHEAGNDSDPMYDQVLLTDQVPRWPRSIRVINIEHIRDWSVETAEMFLQTLIDNAPNLPNLRHLSVKTMLDIPWQSRAAMRTTWRDKMERVFLRRPPAPPRDYPMSRPEVPKQNVKTPPRGSPKRSSLLTTPASRRSTRIAGHGGASSEKRRLSLRGSKGSKRRRFYRDPDTDEDEVSSSGSSEEDSSSVGDGVASSDVPIPVQGLCKAVNVVFDNQKVRELQYGMEDFHTDDSGADDDEWNGDYESDDPVLQF</sequence>
<feature type="compositionally biased region" description="Polar residues" evidence="1">
    <location>
        <begin position="607"/>
        <end position="618"/>
    </location>
</feature>
<comment type="caution">
    <text evidence="2">The sequence shown here is derived from an EMBL/GenBank/DDBJ whole genome shotgun (WGS) entry which is preliminary data.</text>
</comment>
<dbReference type="PANTHER" id="PTHR34755">
    <property type="entry name" value="SERINE/ARGININE REPETITIVE MATRIX PROTEIN 3-RELATED"/>
    <property type="match status" value="1"/>
</dbReference>
<reference evidence="2 3" key="1">
    <citation type="journal article" date="2019" name="Appl. Microbiol. Biotechnol.">
        <title>Genome sequence of Isaria javanica and comparative genome analysis insights into family S53 peptidase evolution in fungal entomopathogens.</title>
        <authorList>
            <person name="Lin R."/>
            <person name="Zhang X."/>
            <person name="Xin B."/>
            <person name="Zou M."/>
            <person name="Gao Y."/>
            <person name="Qin F."/>
            <person name="Hu Q."/>
            <person name="Xie B."/>
            <person name="Cheng X."/>
        </authorList>
    </citation>
    <scope>NUCLEOTIDE SEQUENCE [LARGE SCALE GENOMIC DNA]</scope>
    <source>
        <strain evidence="2 3">IJ1G</strain>
    </source>
</reference>
<dbReference type="SUPFAM" id="SSF52047">
    <property type="entry name" value="RNI-like"/>
    <property type="match status" value="1"/>
</dbReference>
<keyword evidence="3" id="KW-1185">Reference proteome</keyword>
<feature type="region of interest" description="Disordered" evidence="1">
    <location>
        <begin position="574"/>
        <end position="679"/>
    </location>
</feature>
<feature type="compositionally biased region" description="Acidic residues" evidence="1">
    <location>
        <begin position="654"/>
        <end position="670"/>
    </location>
</feature>
<dbReference type="AlphaFoldDB" id="A0A545WBD3"/>
<dbReference type="OrthoDB" id="5395390at2759"/>
<organism evidence="2 3">
    <name type="scientific">Cordyceps javanica</name>
    <dbReference type="NCBI Taxonomy" id="43265"/>
    <lineage>
        <taxon>Eukaryota</taxon>
        <taxon>Fungi</taxon>
        <taxon>Dikarya</taxon>
        <taxon>Ascomycota</taxon>
        <taxon>Pezizomycotina</taxon>
        <taxon>Sordariomycetes</taxon>
        <taxon>Hypocreomycetidae</taxon>
        <taxon>Hypocreales</taxon>
        <taxon>Cordycipitaceae</taxon>
        <taxon>Cordyceps</taxon>
    </lineage>
</organism>
<feature type="compositionally biased region" description="Acidic residues" evidence="1">
    <location>
        <begin position="717"/>
        <end position="737"/>
    </location>
</feature>
<dbReference type="STRING" id="43265.A0A545WBD3"/>
<feature type="compositionally biased region" description="Basic and acidic residues" evidence="1">
    <location>
        <begin position="94"/>
        <end position="111"/>
    </location>
</feature>
<evidence type="ECO:0000256" key="1">
    <source>
        <dbReference type="SAM" id="MobiDB-lite"/>
    </source>
</evidence>
<dbReference type="InterPro" id="IPR052109">
    <property type="entry name" value="SRRM_Domain-Containing"/>
</dbReference>
<feature type="region of interest" description="Disordered" evidence="1">
    <location>
        <begin position="711"/>
        <end position="737"/>
    </location>
</feature>